<keyword evidence="4" id="KW-1185">Reference proteome</keyword>
<dbReference type="Gene3D" id="3.90.180.10">
    <property type="entry name" value="Medium-chain alcohol dehydrogenases, catalytic domain"/>
    <property type="match status" value="1"/>
</dbReference>
<dbReference type="OrthoDB" id="201656at2759"/>
<gene>
    <name evidence="3" type="ORF">CYLTODRAFT_368649</name>
</gene>
<feature type="region of interest" description="Disordered" evidence="1">
    <location>
        <begin position="261"/>
        <end position="294"/>
    </location>
</feature>
<feature type="compositionally biased region" description="Polar residues" evidence="1">
    <location>
        <begin position="184"/>
        <end position="198"/>
    </location>
</feature>
<accession>A0A0D7BNL9</accession>
<name>A0A0D7BNL9_9AGAR</name>
<dbReference type="EMBL" id="KN880450">
    <property type="protein sequence ID" value="KIY71775.1"/>
    <property type="molecule type" value="Genomic_DNA"/>
</dbReference>
<sequence>MAKPTILQTLLGQPSQSYARGPEKHYYSSKAHLIRLAAENDNIQSGETTRAPTPDDDEPTVDQCEGPHASTSQPVSRPPPSILLPDEEESDDSSATDAFYTPSSSPRVSMAPTTEISYQVMTPSADKVENWDTSSASVSSISIDTHSIFSSESTPSTAITSPVSSEAGGHTRRGSPSPKHHVDTQPQTVPSRQNTVRGSHTPARPTRTPSARTMPSSSTSKRTPPVSRASSPPPSRSRKLDRPVPSITMSMNAMMAMENNRNSNYYRPPRPRFPSSPPTSARSSAYGHMRQQSAPLASSAAYDISSLPTSAPYHPSIPSAGTPGYTSLTLPRAPPPAFARPTASDHGHGSRLLGFGSGDAVDLTKSGIAQTTMASVEIVRGLGASKHFFSRRSSRTKDTLGFTSYRAPPSSIPSGGVLVQVWAAGVDGTDVRRAAQESTGFVPGRSFAGRVLECGWEVKDEVIRKGDWVIGLLDVRKSGALQEFIVADRHRVHRVPPPTQENSIPLETLALLPLCGVAAYRAVRTFVVAFGADSVVPLPDGTMSRFGNDHDPGMARRALILNGHEGIGAIAVQMLTGRGWRVSVHAPMLDVFDEDTYMREVEERVRQWGGEEVVFDDGDGPGAALRVLERLAGDGDAFDAILDTIGGKEIWEASQKLIGGGKKGTRGQFTTLVGDAPEKTVPSATANFRAGIRALKNTHNQEGVKVGYAWVSIAQDVDWEGEDVGNTLGAVLRLGVIPRALEAERIVPFERAPNVFSGPLLEHGGTAVVKVVS</sequence>
<feature type="compositionally biased region" description="Acidic residues" evidence="1">
    <location>
        <begin position="85"/>
        <end position="94"/>
    </location>
</feature>
<dbReference type="InterPro" id="IPR050700">
    <property type="entry name" value="YIM1/Zinc_Alcohol_DH_Fams"/>
</dbReference>
<feature type="compositionally biased region" description="Polar residues" evidence="1">
    <location>
        <begin position="101"/>
        <end position="111"/>
    </location>
</feature>
<feature type="region of interest" description="Disordered" evidence="1">
    <location>
        <begin position="37"/>
        <end position="111"/>
    </location>
</feature>
<dbReference type="PANTHER" id="PTHR11695:SF294">
    <property type="entry name" value="RETICULON-4-INTERACTING PROTEIN 1, MITOCHONDRIAL"/>
    <property type="match status" value="1"/>
</dbReference>
<protein>
    <recommendedName>
        <fullName evidence="2">Alcohol dehydrogenase-like N-terminal domain-containing protein</fullName>
    </recommendedName>
</protein>
<feature type="region of interest" description="Disordered" evidence="1">
    <location>
        <begin position="148"/>
        <end position="245"/>
    </location>
</feature>
<feature type="domain" description="Alcohol dehydrogenase-like N-terminal" evidence="2">
    <location>
        <begin position="415"/>
        <end position="496"/>
    </location>
</feature>
<dbReference type="STRING" id="1314674.A0A0D7BNL9"/>
<dbReference type="PANTHER" id="PTHR11695">
    <property type="entry name" value="ALCOHOL DEHYDROGENASE RELATED"/>
    <property type="match status" value="1"/>
</dbReference>
<evidence type="ECO:0000313" key="4">
    <source>
        <dbReference type="Proteomes" id="UP000054007"/>
    </source>
</evidence>
<dbReference type="Proteomes" id="UP000054007">
    <property type="component" value="Unassembled WGS sequence"/>
</dbReference>
<proteinExistence type="predicted"/>
<dbReference type="InterPro" id="IPR013154">
    <property type="entry name" value="ADH-like_N"/>
</dbReference>
<evidence type="ECO:0000313" key="3">
    <source>
        <dbReference type="EMBL" id="KIY71775.1"/>
    </source>
</evidence>
<dbReference type="SUPFAM" id="SSF50129">
    <property type="entry name" value="GroES-like"/>
    <property type="match status" value="1"/>
</dbReference>
<dbReference type="InterPro" id="IPR011032">
    <property type="entry name" value="GroES-like_sf"/>
</dbReference>
<dbReference type="AlphaFoldDB" id="A0A0D7BNL9"/>
<organism evidence="3 4">
    <name type="scientific">Cylindrobasidium torrendii FP15055 ss-10</name>
    <dbReference type="NCBI Taxonomy" id="1314674"/>
    <lineage>
        <taxon>Eukaryota</taxon>
        <taxon>Fungi</taxon>
        <taxon>Dikarya</taxon>
        <taxon>Basidiomycota</taxon>
        <taxon>Agaricomycotina</taxon>
        <taxon>Agaricomycetes</taxon>
        <taxon>Agaricomycetidae</taxon>
        <taxon>Agaricales</taxon>
        <taxon>Marasmiineae</taxon>
        <taxon>Physalacriaceae</taxon>
        <taxon>Cylindrobasidium</taxon>
    </lineage>
</organism>
<feature type="region of interest" description="Disordered" evidence="1">
    <location>
        <begin position="1"/>
        <end position="24"/>
    </location>
</feature>
<feature type="compositionally biased region" description="Polar residues" evidence="1">
    <location>
        <begin position="149"/>
        <end position="164"/>
    </location>
</feature>
<reference evidence="3 4" key="1">
    <citation type="journal article" date="2015" name="Fungal Genet. Biol.">
        <title>Evolution of novel wood decay mechanisms in Agaricales revealed by the genome sequences of Fistulina hepatica and Cylindrobasidium torrendii.</title>
        <authorList>
            <person name="Floudas D."/>
            <person name="Held B.W."/>
            <person name="Riley R."/>
            <person name="Nagy L.G."/>
            <person name="Koehler G."/>
            <person name="Ransdell A.S."/>
            <person name="Younus H."/>
            <person name="Chow J."/>
            <person name="Chiniquy J."/>
            <person name="Lipzen A."/>
            <person name="Tritt A."/>
            <person name="Sun H."/>
            <person name="Haridas S."/>
            <person name="LaButti K."/>
            <person name="Ohm R.A."/>
            <person name="Kues U."/>
            <person name="Blanchette R.A."/>
            <person name="Grigoriev I.V."/>
            <person name="Minto R.E."/>
            <person name="Hibbett D.S."/>
        </authorList>
    </citation>
    <scope>NUCLEOTIDE SEQUENCE [LARGE SCALE GENOMIC DNA]</scope>
    <source>
        <strain evidence="3 4">FP15055 ss-10</strain>
    </source>
</reference>
<dbReference type="GO" id="GO:0005739">
    <property type="term" value="C:mitochondrion"/>
    <property type="evidence" value="ECO:0007669"/>
    <property type="project" value="TreeGrafter"/>
</dbReference>
<feature type="compositionally biased region" description="Polar residues" evidence="1">
    <location>
        <begin position="1"/>
        <end position="18"/>
    </location>
</feature>
<evidence type="ECO:0000259" key="2">
    <source>
        <dbReference type="Pfam" id="PF08240"/>
    </source>
</evidence>
<evidence type="ECO:0000256" key="1">
    <source>
        <dbReference type="SAM" id="MobiDB-lite"/>
    </source>
</evidence>
<feature type="compositionally biased region" description="Polar residues" evidence="1">
    <location>
        <begin position="41"/>
        <end position="51"/>
    </location>
</feature>
<feature type="compositionally biased region" description="Polar residues" evidence="1">
    <location>
        <begin position="207"/>
        <end position="221"/>
    </location>
</feature>
<dbReference type="Pfam" id="PF08240">
    <property type="entry name" value="ADH_N"/>
    <property type="match status" value="1"/>
</dbReference>